<dbReference type="InterPro" id="IPR037401">
    <property type="entry name" value="SnoaL-like"/>
</dbReference>
<dbReference type="GO" id="GO:0030638">
    <property type="term" value="P:polyketide metabolic process"/>
    <property type="evidence" value="ECO:0007669"/>
    <property type="project" value="InterPro"/>
</dbReference>
<dbReference type="Proteomes" id="UP000017820">
    <property type="component" value="Unassembled WGS sequence"/>
</dbReference>
<sequence length="160" mass="18382">MMNSPKINTDALISLHWNEQETKNAKIVAEFVQLLMNDHSFEKVMTRFGQGPYKQHNRNMADGISGVIETLRDFVKQAPEFSYEIKRMFVDGEQVIIHSHATLKAKHRGDDTKGMNIIDTWTVRDGKLIEHWDAIQALDVSMRLYNLFMGGKIKNSNGVF</sequence>
<dbReference type="EMBL" id="AUSV01000128">
    <property type="protein sequence ID" value="ESP91159.1"/>
    <property type="molecule type" value="Genomic_DNA"/>
</dbReference>
<evidence type="ECO:0000313" key="2">
    <source>
        <dbReference type="EMBL" id="ESP91159.1"/>
    </source>
</evidence>
<dbReference type="RefSeq" id="WP_023401423.1">
    <property type="nucleotide sequence ID" value="NZ_AUSV01000128.1"/>
</dbReference>
<dbReference type="InterPro" id="IPR032710">
    <property type="entry name" value="NTF2-like_dom_sf"/>
</dbReference>
<dbReference type="PANTHER" id="PTHR38436">
    <property type="entry name" value="POLYKETIDE CYCLASE SNOAL-LIKE DOMAIN"/>
    <property type="match status" value="1"/>
</dbReference>
<dbReference type="AlphaFoldDB" id="V4HTA0"/>
<name>V4HTA0_PSEL2</name>
<comment type="caution">
    <text evidence="2">The sequence shown here is derived from an EMBL/GenBank/DDBJ whole genome shotgun (WGS) entry which is preliminary data.</text>
</comment>
<dbReference type="SUPFAM" id="SSF54427">
    <property type="entry name" value="NTF2-like"/>
    <property type="match status" value="1"/>
</dbReference>
<dbReference type="Pfam" id="PF12680">
    <property type="entry name" value="SnoaL_2"/>
    <property type="match status" value="1"/>
</dbReference>
<evidence type="ECO:0000259" key="1">
    <source>
        <dbReference type="Pfam" id="PF12680"/>
    </source>
</evidence>
<dbReference type="InterPro" id="IPR009959">
    <property type="entry name" value="Cyclase_SnoaL-like"/>
</dbReference>
<evidence type="ECO:0000313" key="3">
    <source>
        <dbReference type="Proteomes" id="UP000017820"/>
    </source>
</evidence>
<gene>
    <name evidence="2" type="ORF">PL2TA16_01166</name>
</gene>
<dbReference type="PATRIC" id="fig|1353533.3.peg.4587"/>
<dbReference type="PANTHER" id="PTHR38436:SF1">
    <property type="entry name" value="ESTER CYCLASE"/>
    <property type="match status" value="1"/>
</dbReference>
<dbReference type="Gene3D" id="3.10.450.50">
    <property type="match status" value="1"/>
</dbReference>
<protein>
    <recommendedName>
        <fullName evidence="1">SnoaL-like domain-containing protein</fullName>
    </recommendedName>
</protein>
<proteinExistence type="predicted"/>
<feature type="domain" description="SnoaL-like" evidence="1">
    <location>
        <begin position="29"/>
        <end position="131"/>
    </location>
</feature>
<organism evidence="2 3">
    <name type="scientific">Pseudoalteromonas luteoviolacea (strain 2ta16)</name>
    <dbReference type="NCBI Taxonomy" id="1353533"/>
    <lineage>
        <taxon>Bacteria</taxon>
        <taxon>Pseudomonadati</taxon>
        <taxon>Pseudomonadota</taxon>
        <taxon>Gammaproteobacteria</taxon>
        <taxon>Alteromonadales</taxon>
        <taxon>Pseudoalteromonadaceae</taxon>
        <taxon>Pseudoalteromonas</taxon>
    </lineage>
</organism>
<reference evidence="2 3" key="1">
    <citation type="submission" date="2013-07" db="EMBL/GenBank/DDBJ databases">
        <title>Draft genome sequence of Pseudoalteromonas luteoviolacea 2ta16.</title>
        <authorList>
            <person name="Allen E.E."/>
            <person name="Azam F."/>
            <person name="Podell S."/>
        </authorList>
    </citation>
    <scope>NUCLEOTIDE SEQUENCE [LARGE SCALE GENOMIC DNA]</scope>
    <source>
        <strain evidence="2 3">2ta16</strain>
    </source>
</reference>
<accession>V4HTA0</accession>